<dbReference type="InterPro" id="IPR023198">
    <property type="entry name" value="PGP-like_dom2"/>
</dbReference>
<dbReference type="GO" id="GO:0006281">
    <property type="term" value="P:DNA repair"/>
    <property type="evidence" value="ECO:0007669"/>
    <property type="project" value="TreeGrafter"/>
</dbReference>
<dbReference type="GO" id="GO:0005829">
    <property type="term" value="C:cytosol"/>
    <property type="evidence" value="ECO:0007669"/>
    <property type="project" value="TreeGrafter"/>
</dbReference>
<dbReference type="PRINTS" id="PR00413">
    <property type="entry name" value="HADHALOGNASE"/>
</dbReference>
<evidence type="ECO:0000256" key="1">
    <source>
        <dbReference type="ARBA" id="ARBA00022723"/>
    </source>
</evidence>
<dbReference type="GO" id="GO:0008967">
    <property type="term" value="F:phosphoglycolate phosphatase activity"/>
    <property type="evidence" value="ECO:0007669"/>
    <property type="project" value="TreeGrafter"/>
</dbReference>
<organism evidence="5 6">
    <name type="scientific">Ruminobacter amylophilus</name>
    <dbReference type="NCBI Taxonomy" id="867"/>
    <lineage>
        <taxon>Bacteria</taxon>
        <taxon>Pseudomonadati</taxon>
        <taxon>Pseudomonadota</taxon>
        <taxon>Gammaproteobacteria</taxon>
        <taxon>Aeromonadales</taxon>
        <taxon>Succinivibrionaceae</taxon>
        <taxon>Ruminobacter</taxon>
    </lineage>
</organism>
<dbReference type="PANTHER" id="PTHR43434:SF23">
    <property type="entry name" value="PHOSPHOGLYCOLATE PHOSPHATASE"/>
    <property type="match status" value="1"/>
</dbReference>
<sequence>MSSNYEAVLFDLDGTLLDTALDLGKATNHVLSLYNRGPISDDTARMYASDGMRALLKSGIPEEEQAQYDFEKMRLEFLPYYHEHIADRTCYFDGTAELINALKKNGIPYAVVTSKPDHLACRVLGKFKELSDIGVIVGCDTLPVSKPNPEPLLYACRKLNVEPKNCLYVGDHIRDIEAGHNADMKTALALWGYIRDKEHPEVFGADFVAKDFRELAGIIGISL</sequence>
<dbReference type="InterPro" id="IPR006439">
    <property type="entry name" value="HAD-SF_hydro_IA"/>
</dbReference>
<keyword evidence="3" id="KW-0460">Magnesium</keyword>
<dbReference type="SFLD" id="SFLDS00003">
    <property type="entry name" value="Haloacid_Dehalogenase"/>
    <property type="match status" value="1"/>
</dbReference>
<dbReference type="Proteomes" id="UP000243745">
    <property type="component" value="Unassembled WGS sequence"/>
</dbReference>
<accession>A0A662ZHJ6</accession>
<dbReference type="EMBL" id="FOXF01000009">
    <property type="protein sequence ID" value="SFP22337.1"/>
    <property type="molecule type" value="Genomic_DNA"/>
</dbReference>
<gene>
    <name evidence="5" type="ORF">SAMN02910344_00799</name>
</gene>
<keyword evidence="6" id="KW-1185">Reference proteome</keyword>
<dbReference type="FunFam" id="3.40.50.1000:FF:000022">
    <property type="entry name" value="Phosphoglycolate phosphatase"/>
    <property type="match status" value="1"/>
</dbReference>
<dbReference type="Gene3D" id="1.10.150.240">
    <property type="entry name" value="Putative phosphatase, domain 2"/>
    <property type="match status" value="1"/>
</dbReference>
<dbReference type="NCBIfam" id="TIGR01509">
    <property type="entry name" value="HAD-SF-IA-v3"/>
    <property type="match status" value="1"/>
</dbReference>
<dbReference type="SUPFAM" id="SSF56784">
    <property type="entry name" value="HAD-like"/>
    <property type="match status" value="1"/>
</dbReference>
<evidence type="ECO:0000256" key="2">
    <source>
        <dbReference type="ARBA" id="ARBA00022801"/>
    </source>
</evidence>
<dbReference type="AlphaFoldDB" id="A0A662ZHJ6"/>
<reference evidence="5 6" key="1">
    <citation type="submission" date="2016-10" db="EMBL/GenBank/DDBJ databases">
        <authorList>
            <person name="Varghese N."/>
            <person name="Submissions S."/>
        </authorList>
    </citation>
    <scope>NUCLEOTIDE SEQUENCE [LARGE SCALE GENOMIC DNA]</scope>
    <source>
        <strain evidence="5 6">DSM 1361</strain>
    </source>
</reference>
<keyword evidence="2" id="KW-0378">Hydrolase</keyword>
<name>A0A662ZHJ6_9GAMM</name>
<dbReference type="GO" id="GO:0046872">
    <property type="term" value="F:metal ion binding"/>
    <property type="evidence" value="ECO:0007669"/>
    <property type="project" value="UniProtKB-KW"/>
</dbReference>
<dbReference type="SFLD" id="SFLDG01129">
    <property type="entry name" value="C1.5:_HAD__Beta-PGM__Phosphata"/>
    <property type="match status" value="1"/>
</dbReference>
<dbReference type="InterPro" id="IPR050155">
    <property type="entry name" value="HAD-like_hydrolase_sf"/>
</dbReference>
<dbReference type="OrthoDB" id="9776368at2"/>
<evidence type="ECO:0000313" key="5">
    <source>
        <dbReference type="EMBL" id="SFP22337.1"/>
    </source>
</evidence>
<dbReference type="SFLD" id="SFLDG01135">
    <property type="entry name" value="C1.5.6:_HAD__Beta-PGM__Phospha"/>
    <property type="match status" value="1"/>
</dbReference>
<dbReference type="PANTHER" id="PTHR43434">
    <property type="entry name" value="PHOSPHOGLYCOLATE PHOSPHATASE"/>
    <property type="match status" value="1"/>
</dbReference>
<protein>
    <submittedName>
        <fullName evidence="5">Phosphoglycolate phosphatase</fullName>
    </submittedName>
</protein>
<dbReference type="NCBIfam" id="TIGR01549">
    <property type="entry name" value="HAD-SF-IA-v1"/>
    <property type="match status" value="1"/>
</dbReference>
<dbReference type="RefSeq" id="WP_051621797.1">
    <property type="nucleotide sequence ID" value="NZ_FOXF01000009.1"/>
</dbReference>
<keyword evidence="4" id="KW-0119">Carbohydrate metabolism</keyword>
<evidence type="ECO:0000256" key="3">
    <source>
        <dbReference type="ARBA" id="ARBA00022842"/>
    </source>
</evidence>
<dbReference type="InterPro" id="IPR036412">
    <property type="entry name" value="HAD-like_sf"/>
</dbReference>
<dbReference type="InterPro" id="IPR041492">
    <property type="entry name" value="HAD_2"/>
</dbReference>
<keyword evidence="1" id="KW-0479">Metal-binding</keyword>
<evidence type="ECO:0000256" key="4">
    <source>
        <dbReference type="ARBA" id="ARBA00023277"/>
    </source>
</evidence>
<dbReference type="Gene3D" id="3.40.50.1000">
    <property type="entry name" value="HAD superfamily/HAD-like"/>
    <property type="match status" value="1"/>
</dbReference>
<dbReference type="InterPro" id="IPR023214">
    <property type="entry name" value="HAD_sf"/>
</dbReference>
<proteinExistence type="predicted"/>
<evidence type="ECO:0000313" key="6">
    <source>
        <dbReference type="Proteomes" id="UP000243745"/>
    </source>
</evidence>
<dbReference type="Pfam" id="PF13419">
    <property type="entry name" value="HAD_2"/>
    <property type="match status" value="1"/>
</dbReference>